<dbReference type="Proteomes" id="UP000490939">
    <property type="component" value="Unassembled WGS sequence"/>
</dbReference>
<keyword evidence="2" id="KW-0732">Signal</keyword>
<keyword evidence="4" id="KW-1185">Reference proteome</keyword>
<feature type="compositionally biased region" description="Low complexity" evidence="1">
    <location>
        <begin position="63"/>
        <end position="82"/>
    </location>
</feature>
<feature type="compositionally biased region" description="Pro residues" evidence="1">
    <location>
        <begin position="83"/>
        <end position="108"/>
    </location>
</feature>
<feature type="compositionally biased region" description="Basic and acidic residues" evidence="1">
    <location>
        <begin position="199"/>
        <end position="216"/>
    </location>
</feature>
<feature type="chain" id="PRO_5034030827" evidence="2">
    <location>
        <begin position="21"/>
        <end position="241"/>
    </location>
</feature>
<feature type="region of interest" description="Disordered" evidence="1">
    <location>
        <begin position="33"/>
        <end position="241"/>
    </location>
</feature>
<reference evidence="3 4" key="1">
    <citation type="submission" date="2019-07" db="EMBL/GenBank/DDBJ databases">
        <title>Venturia inaequalis Genome Resource.</title>
        <authorList>
            <person name="Lichtner F.J."/>
        </authorList>
    </citation>
    <scope>NUCLEOTIDE SEQUENCE [LARGE SCALE GENOMIC DNA]</scope>
    <source>
        <strain evidence="3 4">DMI_063113</strain>
    </source>
</reference>
<dbReference type="AlphaFoldDB" id="A0A8H3YRZ1"/>
<evidence type="ECO:0000313" key="3">
    <source>
        <dbReference type="EMBL" id="KAE9971380.1"/>
    </source>
</evidence>
<evidence type="ECO:0000313" key="4">
    <source>
        <dbReference type="Proteomes" id="UP000490939"/>
    </source>
</evidence>
<feature type="signal peptide" evidence="2">
    <location>
        <begin position="1"/>
        <end position="20"/>
    </location>
</feature>
<feature type="compositionally biased region" description="Polar residues" evidence="1">
    <location>
        <begin position="181"/>
        <end position="191"/>
    </location>
</feature>
<gene>
    <name evidence="3" type="ORF">EG327_009877</name>
</gene>
<protein>
    <submittedName>
        <fullName evidence="3">Uncharacterized protein</fullName>
    </submittedName>
</protein>
<proteinExistence type="predicted"/>
<accession>A0A8H3YRZ1</accession>
<feature type="compositionally biased region" description="Low complexity" evidence="1">
    <location>
        <begin position="109"/>
        <end position="126"/>
    </location>
</feature>
<organism evidence="3 4">
    <name type="scientific">Venturia inaequalis</name>
    <name type="common">Apple scab fungus</name>
    <dbReference type="NCBI Taxonomy" id="5025"/>
    <lineage>
        <taxon>Eukaryota</taxon>
        <taxon>Fungi</taxon>
        <taxon>Dikarya</taxon>
        <taxon>Ascomycota</taxon>
        <taxon>Pezizomycotina</taxon>
        <taxon>Dothideomycetes</taxon>
        <taxon>Pleosporomycetidae</taxon>
        <taxon>Venturiales</taxon>
        <taxon>Venturiaceae</taxon>
        <taxon>Venturia</taxon>
    </lineage>
</organism>
<sequence>MFFSKAVLISVLGLSALSVAAPIEDGVTAQAAAPATGCSWYDSITGRDCDDDDPPAPRPSPRPSSSWPAWGVPKSSGNNNPSPSQPKPYPSQPYPNQPYPNQPNPPQPNIGQPSLEQPNPQAVAPAPSSPRPAKGLQPRPVGSPRPITAPKGDGTDKVGQSSWCDRPDPARRPASCGNGGTLVTTPPRNTPSGASETEASEKKAPKEKAPKEKAPENEGEGESYWQQAAPSKGSRGHDDEE</sequence>
<name>A0A8H3YRZ1_VENIN</name>
<dbReference type="EMBL" id="WNWR01000679">
    <property type="protein sequence ID" value="KAE9971380.1"/>
    <property type="molecule type" value="Genomic_DNA"/>
</dbReference>
<comment type="caution">
    <text evidence="3">The sequence shown here is derived from an EMBL/GenBank/DDBJ whole genome shotgun (WGS) entry which is preliminary data.</text>
</comment>
<evidence type="ECO:0000256" key="2">
    <source>
        <dbReference type="SAM" id="SignalP"/>
    </source>
</evidence>
<evidence type="ECO:0000256" key="1">
    <source>
        <dbReference type="SAM" id="MobiDB-lite"/>
    </source>
</evidence>